<feature type="coiled-coil region" evidence="1">
    <location>
        <begin position="196"/>
        <end position="241"/>
    </location>
</feature>
<gene>
    <name evidence="3" type="ORF">HJG59_001687</name>
</gene>
<dbReference type="InParanoid" id="A0A7J8FXD3"/>
<name>A0A7J8FXD3_MOLMO</name>
<dbReference type="PANTHER" id="PTHR36289:SF1">
    <property type="entry name" value="CHROMOSOME 12 OPEN READING FRAME 60"/>
    <property type="match status" value="1"/>
</dbReference>
<dbReference type="InterPro" id="IPR027895">
    <property type="entry name" value="DUF4533"/>
</dbReference>
<dbReference type="Pfam" id="PF15047">
    <property type="entry name" value="DUF4533"/>
    <property type="match status" value="1"/>
</dbReference>
<keyword evidence="4" id="KW-1185">Reference proteome</keyword>
<dbReference type="OrthoDB" id="6112619at2759"/>
<keyword evidence="1" id="KW-0175">Coiled coil</keyword>
<dbReference type="FunCoup" id="A0A7J8FXD3">
    <property type="interactions" value="6"/>
</dbReference>
<dbReference type="PANTHER" id="PTHR36289">
    <property type="entry name" value="CHROMOSOME 12 OPEN READING FRAME 60"/>
    <property type="match status" value="1"/>
</dbReference>
<evidence type="ECO:0000256" key="1">
    <source>
        <dbReference type="SAM" id="Coils"/>
    </source>
</evidence>
<reference evidence="3 4" key="1">
    <citation type="journal article" date="2020" name="Nature">
        <title>Six reference-quality genomes reveal evolution of bat adaptations.</title>
        <authorList>
            <person name="Jebb D."/>
            <person name="Huang Z."/>
            <person name="Pippel M."/>
            <person name="Hughes G.M."/>
            <person name="Lavrichenko K."/>
            <person name="Devanna P."/>
            <person name="Winkler S."/>
            <person name="Jermiin L.S."/>
            <person name="Skirmuntt E.C."/>
            <person name="Katzourakis A."/>
            <person name="Burkitt-Gray L."/>
            <person name="Ray D.A."/>
            <person name="Sullivan K.A.M."/>
            <person name="Roscito J.G."/>
            <person name="Kirilenko B.M."/>
            <person name="Davalos L.M."/>
            <person name="Corthals A.P."/>
            <person name="Power M.L."/>
            <person name="Jones G."/>
            <person name="Ransome R.D."/>
            <person name="Dechmann D.K.N."/>
            <person name="Locatelli A.G."/>
            <person name="Puechmaille S.J."/>
            <person name="Fedrigo O."/>
            <person name="Jarvis E.D."/>
            <person name="Hiller M."/>
            <person name="Vernes S.C."/>
            <person name="Myers E.W."/>
            <person name="Teeling E.C."/>
        </authorList>
    </citation>
    <scope>NUCLEOTIDE SEQUENCE [LARGE SCALE GENOMIC DNA]</scope>
    <source>
        <strain evidence="3">MMolMol1</strain>
        <tissue evidence="3">Muscle</tissue>
    </source>
</reference>
<evidence type="ECO:0000256" key="2">
    <source>
        <dbReference type="SAM" id="MobiDB-lite"/>
    </source>
</evidence>
<evidence type="ECO:0000313" key="3">
    <source>
        <dbReference type="EMBL" id="KAF6451802.1"/>
    </source>
</evidence>
<dbReference type="Proteomes" id="UP000550707">
    <property type="component" value="Unassembled WGS sequence"/>
</dbReference>
<comment type="caution">
    <text evidence="3">The sequence shown here is derived from an EMBL/GenBank/DDBJ whole genome shotgun (WGS) entry which is preliminary data.</text>
</comment>
<organism evidence="3 4">
    <name type="scientific">Molossus molossus</name>
    <name type="common">Pallas' mastiff bat</name>
    <name type="synonym">Vespertilio molossus</name>
    <dbReference type="NCBI Taxonomy" id="27622"/>
    <lineage>
        <taxon>Eukaryota</taxon>
        <taxon>Metazoa</taxon>
        <taxon>Chordata</taxon>
        <taxon>Craniata</taxon>
        <taxon>Vertebrata</taxon>
        <taxon>Euteleostomi</taxon>
        <taxon>Mammalia</taxon>
        <taxon>Eutheria</taxon>
        <taxon>Laurasiatheria</taxon>
        <taxon>Chiroptera</taxon>
        <taxon>Yangochiroptera</taxon>
        <taxon>Molossidae</taxon>
        <taxon>Molossus</taxon>
    </lineage>
</organism>
<dbReference type="EMBL" id="JACASF010000010">
    <property type="protein sequence ID" value="KAF6451802.1"/>
    <property type="molecule type" value="Genomic_DNA"/>
</dbReference>
<evidence type="ECO:0000313" key="4">
    <source>
        <dbReference type="Proteomes" id="UP000550707"/>
    </source>
</evidence>
<protein>
    <submittedName>
        <fullName evidence="3">Uncharacterized protein</fullName>
    </submittedName>
</protein>
<accession>A0A7J8FXD3</accession>
<dbReference type="AlphaFoldDB" id="A0A7J8FXD3"/>
<proteinExistence type="predicted"/>
<feature type="compositionally biased region" description="Polar residues" evidence="2">
    <location>
        <begin position="166"/>
        <end position="184"/>
    </location>
</feature>
<feature type="region of interest" description="Disordered" evidence="2">
    <location>
        <begin position="164"/>
        <end position="184"/>
    </location>
</feature>
<sequence>MSSESEKDKERLVQVAKTFFLHMQDIASFTNTLTEFFNRSMNTQIILMAVKEDGYIKDIFEQMLRIVKEMKSVVEAKDDKMQKKPLFSSIATAMSSVVEKSANVKELQQSAKEGFKSVPLPIIASLLNSGNILASLESSLSLLIKYPIMNLQLSDFDRKDTKELSDATTSQKSPSADPSKTTSIDTVKKLQDVLKTENAKNTIESAADQLEQIVKTMGPALEGLQKTVKTMEKNISGLKKAND</sequence>